<evidence type="ECO:0000256" key="7">
    <source>
        <dbReference type="ARBA" id="ARBA00022989"/>
    </source>
</evidence>
<keyword evidence="13" id="KW-1185">Reference proteome</keyword>
<evidence type="ECO:0000256" key="9">
    <source>
        <dbReference type="ARBA" id="ARBA00025772"/>
    </source>
</evidence>
<comment type="subcellular location">
    <subcellularLocation>
        <location evidence="1">Cell inner membrane</location>
        <topology evidence="1">Single-pass membrane protein</topology>
    </subcellularLocation>
</comment>
<dbReference type="Pfam" id="PF12019">
    <property type="entry name" value="GspH"/>
    <property type="match status" value="1"/>
</dbReference>
<keyword evidence="4" id="KW-0488">Methylation</keyword>
<dbReference type="InterPro" id="IPR012902">
    <property type="entry name" value="N_methyl_site"/>
</dbReference>
<organism evidence="12 13">
    <name type="scientific">Dyella lutea</name>
    <dbReference type="NCBI Taxonomy" id="2950441"/>
    <lineage>
        <taxon>Bacteria</taxon>
        <taxon>Pseudomonadati</taxon>
        <taxon>Pseudomonadota</taxon>
        <taxon>Gammaproteobacteria</taxon>
        <taxon>Lysobacterales</taxon>
        <taxon>Rhodanobacteraceae</taxon>
        <taxon>Dyella</taxon>
    </lineage>
</organism>
<evidence type="ECO:0000256" key="1">
    <source>
        <dbReference type="ARBA" id="ARBA00004377"/>
    </source>
</evidence>
<dbReference type="InterPro" id="IPR045584">
    <property type="entry name" value="Pilin-like"/>
</dbReference>
<dbReference type="SUPFAM" id="SSF54523">
    <property type="entry name" value="Pili subunits"/>
    <property type="match status" value="1"/>
</dbReference>
<evidence type="ECO:0000259" key="11">
    <source>
        <dbReference type="Pfam" id="PF12019"/>
    </source>
</evidence>
<sequence length="174" mass="17710">MMHGFTMVELMITVAVAAILLAIAVPSFHTITLSSRLSTASNDVIAAFNTARLEAIKLNARTQLCSDSASSNSSSTLGSACGTQAGAVYALNGSSAVLVRAASLNVTSPLKLNGGMAALQFNGEGLATVVGSTTPAQVTIADICTSDLSSDNHRVVTITAGYSIQTQKQTGDCP</sequence>
<dbReference type="InterPro" id="IPR022346">
    <property type="entry name" value="T2SS_GspH"/>
</dbReference>
<comment type="caution">
    <text evidence="12">The sequence shown here is derived from an EMBL/GenBank/DDBJ whole genome shotgun (WGS) entry which is preliminary data.</text>
</comment>
<dbReference type="Gene3D" id="3.30.700.10">
    <property type="entry name" value="Glycoprotein, Type 4 Pilin"/>
    <property type="match status" value="1"/>
</dbReference>
<dbReference type="NCBIfam" id="TIGR02532">
    <property type="entry name" value="IV_pilin_GFxxxE"/>
    <property type="match status" value="1"/>
</dbReference>
<keyword evidence="3" id="KW-1003">Cell membrane</keyword>
<evidence type="ECO:0000256" key="6">
    <source>
        <dbReference type="ARBA" id="ARBA00022692"/>
    </source>
</evidence>
<comment type="similarity">
    <text evidence="9">Belongs to the GSP H family.</text>
</comment>
<dbReference type="Pfam" id="PF07963">
    <property type="entry name" value="N_methyl"/>
    <property type="match status" value="1"/>
</dbReference>
<evidence type="ECO:0000256" key="8">
    <source>
        <dbReference type="ARBA" id="ARBA00023136"/>
    </source>
</evidence>
<evidence type="ECO:0000256" key="5">
    <source>
        <dbReference type="ARBA" id="ARBA00022519"/>
    </source>
</evidence>
<keyword evidence="7" id="KW-1133">Transmembrane helix</keyword>
<evidence type="ECO:0000313" key="13">
    <source>
        <dbReference type="Proteomes" id="UP001204615"/>
    </source>
</evidence>
<accession>A0ABT1FEF5</accession>
<proteinExistence type="inferred from homology"/>
<feature type="domain" description="General secretion pathway GspH" evidence="11">
    <location>
        <begin position="40"/>
        <end position="159"/>
    </location>
</feature>
<keyword evidence="8" id="KW-0472">Membrane</keyword>
<dbReference type="RefSeq" id="WP_253568020.1">
    <property type="nucleotide sequence ID" value="NZ_JAMZEK010000003.1"/>
</dbReference>
<evidence type="ECO:0000256" key="2">
    <source>
        <dbReference type="ARBA" id="ARBA00021549"/>
    </source>
</evidence>
<keyword evidence="5" id="KW-0997">Cell inner membrane</keyword>
<name>A0ABT1FEF5_9GAMM</name>
<evidence type="ECO:0000256" key="4">
    <source>
        <dbReference type="ARBA" id="ARBA00022481"/>
    </source>
</evidence>
<reference evidence="12 13" key="1">
    <citation type="submission" date="2022-06" db="EMBL/GenBank/DDBJ databases">
        <title>Dyella sp. Sa strain:Sa Genome sequencing.</title>
        <authorList>
            <person name="Park S."/>
        </authorList>
    </citation>
    <scope>NUCLEOTIDE SEQUENCE [LARGE SCALE GENOMIC DNA]</scope>
    <source>
        <strain evidence="12 13">Sa</strain>
    </source>
</reference>
<dbReference type="Proteomes" id="UP001204615">
    <property type="component" value="Unassembled WGS sequence"/>
</dbReference>
<keyword evidence="6" id="KW-0812">Transmembrane</keyword>
<evidence type="ECO:0000256" key="3">
    <source>
        <dbReference type="ARBA" id="ARBA00022475"/>
    </source>
</evidence>
<dbReference type="EMBL" id="JAMZEK010000003">
    <property type="protein sequence ID" value="MCP1375500.1"/>
    <property type="molecule type" value="Genomic_DNA"/>
</dbReference>
<gene>
    <name evidence="12" type="ORF">NC595_15730</name>
</gene>
<evidence type="ECO:0000313" key="12">
    <source>
        <dbReference type="EMBL" id="MCP1375500.1"/>
    </source>
</evidence>
<protein>
    <recommendedName>
        <fullName evidence="2">Type II secretion system protein H</fullName>
    </recommendedName>
    <alternativeName>
        <fullName evidence="10">General secretion pathway protein H</fullName>
    </alternativeName>
</protein>
<evidence type="ECO:0000256" key="10">
    <source>
        <dbReference type="ARBA" id="ARBA00030775"/>
    </source>
</evidence>